<reference evidence="2" key="1">
    <citation type="journal article" date="2023" name="Nat. Plants">
        <title>Single-cell RNA sequencing provides a high-resolution roadmap for understanding the multicellular compartmentation of specialized metabolism.</title>
        <authorList>
            <person name="Sun S."/>
            <person name="Shen X."/>
            <person name="Li Y."/>
            <person name="Li Y."/>
            <person name="Wang S."/>
            <person name="Li R."/>
            <person name="Zhang H."/>
            <person name="Shen G."/>
            <person name="Guo B."/>
            <person name="Wei J."/>
            <person name="Xu J."/>
            <person name="St-Pierre B."/>
            <person name="Chen S."/>
            <person name="Sun C."/>
        </authorList>
    </citation>
    <scope>NUCLEOTIDE SEQUENCE [LARGE SCALE GENOMIC DNA]</scope>
</reference>
<keyword evidence="2" id="KW-1185">Reference proteome</keyword>
<protein>
    <submittedName>
        <fullName evidence="1">Uncharacterized protein</fullName>
    </submittedName>
</protein>
<proteinExistence type="predicted"/>
<gene>
    <name evidence="1" type="ORF">M9H77_13200</name>
</gene>
<name>A0ACC0BJP9_CATRO</name>
<dbReference type="EMBL" id="CM044703">
    <property type="protein sequence ID" value="KAI5672836.1"/>
    <property type="molecule type" value="Genomic_DNA"/>
</dbReference>
<sequence length="150" mass="17883">MSIKSGFARRSSYDIDIFPLRLQTQKDNGRRTQLKGTSYIGSTCQLLIERYKIEVVLVRVPALDLVQNWKNVKSDGNYGYRVVVDFVFRDEHQWHEVHRRMIFELEHTTNIYLSLFDEWNEFMSSYVRHSGGMDMRLQNIGWIHLIFFTS</sequence>
<accession>A0ACC0BJP9</accession>
<evidence type="ECO:0000313" key="1">
    <source>
        <dbReference type="EMBL" id="KAI5672836.1"/>
    </source>
</evidence>
<evidence type="ECO:0000313" key="2">
    <source>
        <dbReference type="Proteomes" id="UP001060085"/>
    </source>
</evidence>
<dbReference type="Proteomes" id="UP001060085">
    <property type="component" value="Linkage Group LG03"/>
</dbReference>
<organism evidence="1 2">
    <name type="scientific">Catharanthus roseus</name>
    <name type="common">Madagascar periwinkle</name>
    <name type="synonym">Vinca rosea</name>
    <dbReference type="NCBI Taxonomy" id="4058"/>
    <lineage>
        <taxon>Eukaryota</taxon>
        <taxon>Viridiplantae</taxon>
        <taxon>Streptophyta</taxon>
        <taxon>Embryophyta</taxon>
        <taxon>Tracheophyta</taxon>
        <taxon>Spermatophyta</taxon>
        <taxon>Magnoliopsida</taxon>
        <taxon>eudicotyledons</taxon>
        <taxon>Gunneridae</taxon>
        <taxon>Pentapetalae</taxon>
        <taxon>asterids</taxon>
        <taxon>lamiids</taxon>
        <taxon>Gentianales</taxon>
        <taxon>Apocynaceae</taxon>
        <taxon>Rauvolfioideae</taxon>
        <taxon>Vinceae</taxon>
        <taxon>Catharanthinae</taxon>
        <taxon>Catharanthus</taxon>
    </lineage>
</organism>
<comment type="caution">
    <text evidence="1">The sequence shown here is derived from an EMBL/GenBank/DDBJ whole genome shotgun (WGS) entry which is preliminary data.</text>
</comment>